<dbReference type="GO" id="GO:0004312">
    <property type="term" value="F:fatty acid synthase activity"/>
    <property type="evidence" value="ECO:0007669"/>
    <property type="project" value="TreeGrafter"/>
</dbReference>
<dbReference type="InterPro" id="IPR050091">
    <property type="entry name" value="PKS_NRPS_Biosynth_Enz"/>
</dbReference>
<feature type="domain" description="Enoyl reductase (ER)" evidence="1">
    <location>
        <begin position="189"/>
        <end position="485"/>
    </location>
</feature>
<dbReference type="EMBL" id="GECZ01005922">
    <property type="protein sequence ID" value="JAS63847.1"/>
    <property type="molecule type" value="Transcribed_RNA"/>
</dbReference>
<organism evidence="2">
    <name type="scientific">Cuerna arida</name>
    <dbReference type="NCBI Taxonomy" id="1464854"/>
    <lineage>
        <taxon>Eukaryota</taxon>
        <taxon>Metazoa</taxon>
        <taxon>Ecdysozoa</taxon>
        <taxon>Arthropoda</taxon>
        <taxon>Hexapoda</taxon>
        <taxon>Insecta</taxon>
        <taxon>Pterygota</taxon>
        <taxon>Neoptera</taxon>
        <taxon>Paraneoptera</taxon>
        <taxon>Hemiptera</taxon>
        <taxon>Auchenorrhyncha</taxon>
        <taxon>Membracoidea</taxon>
        <taxon>Cicadellidae</taxon>
        <taxon>Cicadellinae</taxon>
        <taxon>Proconiini</taxon>
        <taxon>Cuerna</taxon>
    </lineage>
</organism>
<name>A0A1B6GN60_9HEMI</name>
<dbReference type="InterPro" id="IPR049391">
    <property type="entry name" value="FAS_pseudo-KR"/>
</dbReference>
<reference evidence="2" key="1">
    <citation type="submission" date="2015-11" db="EMBL/GenBank/DDBJ databases">
        <title>De novo transcriptome assembly of four potential Pierce s Disease insect vectors from Arizona vineyards.</title>
        <authorList>
            <person name="Tassone E.E."/>
        </authorList>
    </citation>
    <scope>NUCLEOTIDE SEQUENCE</scope>
</reference>
<dbReference type="Pfam" id="PF21149">
    <property type="entry name" value="FAS_pseudo-KR"/>
    <property type="match status" value="1"/>
</dbReference>
<dbReference type="InterPro" id="IPR020843">
    <property type="entry name" value="ER"/>
</dbReference>
<dbReference type="CDD" id="cd05195">
    <property type="entry name" value="enoyl_red"/>
    <property type="match status" value="1"/>
</dbReference>
<dbReference type="Gene3D" id="3.40.50.720">
    <property type="entry name" value="NAD(P)-binding Rossmann-like Domain"/>
    <property type="match status" value="1"/>
</dbReference>
<dbReference type="Gene3D" id="3.90.180.10">
    <property type="entry name" value="Medium-chain alcohol dehydrogenases, catalytic domain"/>
    <property type="match status" value="1"/>
</dbReference>
<dbReference type="PANTHER" id="PTHR43775:SF23">
    <property type="entry name" value="FATTY ACID SYNTHASE 3"/>
    <property type="match status" value="1"/>
</dbReference>
<evidence type="ECO:0000313" key="2">
    <source>
        <dbReference type="EMBL" id="JAS63847.1"/>
    </source>
</evidence>
<proteinExistence type="predicted"/>
<dbReference type="SMART" id="SM00829">
    <property type="entry name" value="PKS_ER"/>
    <property type="match status" value="1"/>
</dbReference>
<dbReference type="SUPFAM" id="SSF51735">
    <property type="entry name" value="NAD(P)-binding Rossmann-fold domains"/>
    <property type="match status" value="1"/>
</dbReference>
<evidence type="ECO:0000259" key="1">
    <source>
        <dbReference type="SMART" id="SM00829"/>
    </source>
</evidence>
<dbReference type="GO" id="GO:0016491">
    <property type="term" value="F:oxidoreductase activity"/>
    <property type="evidence" value="ECO:0007669"/>
    <property type="project" value="InterPro"/>
</dbReference>
<protein>
    <recommendedName>
        <fullName evidence="1">Enoyl reductase (ER) domain-containing protein</fullName>
    </recommendedName>
</protein>
<dbReference type="InterPro" id="IPR036291">
    <property type="entry name" value="NAD(P)-bd_dom_sf"/>
</dbReference>
<dbReference type="Gene3D" id="3.40.50.1820">
    <property type="entry name" value="alpha/beta hydrolase"/>
    <property type="match status" value="1"/>
</dbReference>
<gene>
    <name evidence="2" type="ORF">g.14187</name>
</gene>
<sequence length="980" mass="110165">MLQIKCLQKAKEDLKQNKGKTHLLIGEYEILSHLAASLQDVRSTFYLSFLTPGKRLDETIFQPILTHQMINGTLILMKKLIDPKTLKVVEFEGMPDLRHLMSQETTCNATTQNVALVIRNWQPSKALETLAQEPFADKLRCVFLDHQAPRFSVSSPLYHEQLSLDLTVNVLSRNIWGSYKNISLPDILADSDHLRVLESSYKGLDIECISLNTQYFTLQPDTLNKKIEVSFLDYCGTRSSGKRVMGIAKYDSEIDKIVPDKILTWNVPSEWSAEDATTVPFTYCLAYYSLLLQANLEKGEKILVHAGTSPVGLAAISIALARGSNLYVTVCSDLEVPFLLSLFPQINYSQVIVLEKTNFELEVKRLTQNTGVNVVVNCLKGKDMNASLRLLGNFSRLIHLSDSSVEDREALYTFPFLRLNHMYGVSLDNVINADVETKRKLKTLVQEGIKNSVVKPLKHSTYTVQQTTEALNNLRMKNAVEKTVVVRPQSYPTDSGAFHCDPNEIFIVVGTRQGLWLDLAEWLLKNGAKKLVIASLKQNLTTNISRRFNSMLALHRATVLITTIARMDTHKEVVDFLQEAIKMGPVAGIFFSCMDEKSSVVAHLDSVSRQLLPQLKHFVCLFGGSASVCELRAQNNLPACLIQAESELKPQSVLPYLGRILGHGKSMGYSLILSHGETDYKQKDQTVSVLDVKNHLPTSLSQLAALGQRMSSEEHGKMQEVITRSPLYQHVRYQLLPIFLVPGLDSDRLTPLIKQLMHPAFCPPTPPCLPSVEQSAQLLLQEILRVRSSGPYNLLGDSWSGTVVLQLATFLQHHGLVEVFLLDAAPDTAKQRSTAFSNSSDTFRDSEFLITLLGLPTNISKHLSEMSSWEEQVQYSLSQVQMEVPNDCRRTSLKYVTKALTMLRNHLKALTTFQPSELFEGNVHLLRTREALESDFCGLKKYCKKTPTIHIIEDETLEEMIKNPKTTSVINENMIFAWNL</sequence>
<accession>A0A1B6GN60</accession>
<dbReference type="GO" id="GO:0006633">
    <property type="term" value="P:fatty acid biosynthetic process"/>
    <property type="evidence" value="ECO:0007669"/>
    <property type="project" value="TreeGrafter"/>
</dbReference>
<dbReference type="PANTHER" id="PTHR43775">
    <property type="entry name" value="FATTY ACID SYNTHASE"/>
    <property type="match status" value="1"/>
</dbReference>
<dbReference type="AlphaFoldDB" id="A0A1B6GN60"/>
<dbReference type="SUPFAM" id="SSF53474">
    <property type="entry name" value="alpha/beta-Hydrolases"/>
    <property type="match status" value="1"/>
</dbReference>
<dbReference type="InterPro" id="IPR029058">
    <property type="entry name" value="AB_hydrolase_fold"/>
</dbReference>